<feature type="region of interest" description="Disordered" evidence="2">
    <location>
        <begin position="1"/>
        <end position="45"/>
    </location>
</feature>
<feature type="compositionally biased region" description="Gly residues" evidence="2">
    <location>
        <begin position="520"/>
        <end position="530"/>
    </location>
</feature>
<gene>
    <name evidence="3" type="ORF">FA15DRAFT_673044</name>
</gene>
<dbReference type="OrthoDB" id="2409325at2759"/>
<feature type="region of interest" description="Disordered" evidence="2">
    <location>
        <begin position="320"/>
        <end position="567"/>
    </location>
</feature>
<evidence type="ECO:0000256" key="1">
    <source>
        <dbReference type="SAM" id="Coils"/>
    </source>
</evidence>
<keyword evidence="4" id="KW-1185">Reference proteome</keyword>
<feature type="compositionally biased region" description="Basic and acidic residues" evidence="2">
    <location>
        <begin position="498"/>
        <end position="519"/>
    </location>
</feature>
<sequence>MSEPAALAQRIVPGAPPPAPLSKTQKKKRKAKQPKSDVDGESSPVVVAAALVDQAPETSDTREGSVAPSLVAVADSTGVPLPEEEVLLKQSPIVDLVTKRLKATTKKITRITGYASTDPEKLNDDQIRILKTLPTLEAVQKELGEVKKAIEVHESELIQELAAKRSEVDKAEKARLSAAVEEAQKSFSSKTSDLLDLLRARSAVTLLALDGSTFFTDDQERSSFFSLADLLLSDETERKQFAINGFLLGAGEFEGVTFTRVSEIAQSILNPPRPPTPLVDDRQQSVSIASDAGEPDAPVAGIPGSVATSSSFHFMQASEIEPSVEESTEWVEKPEEPHTATEPEPEPPVVILNGRAEPEAPVGAGGSTLDWSAETEGEGDLPPIEHFKASGSATPADPGADAAPAEPVQNGHASVQGQGEEDGFSAPRNRGRGGRSFRGGDFHRRGHGGERHRGGHGEHHRGGHGEHHHGGPGGENHRGGPGGEHQRGGGFRGGNFRGGDRGGFRGGERGGFRGGERGGYRGGRGGGAGSGDWRTDGERGRGRGRGRGGPPPGQSQQRPETPNKPTA</sequence>
<evidence type="ECO:0000313" key="3">
    <source>
        <dbReference type="EMBL" id="TFK20931.1"/>
    </source>
</evidence>
<keyword evidence="1" id="KW-0175">Coiled coil</keyword>
<name>A0A5C3KKQ9_COPMA</name>
<organism evidence="3 4">
    <name type="scientific">Coprinopsis marcescibilis</name>
    <name type="common">Agaric fungus</name>
    <name type="synonym">Psathyrella marcescibilis</name>
    <dbReference type="NCBI Taxonomy" id="230819"/>
    <lineage>
        <taxon>Eukaryota</taxon>
        <taxon>Fungi</taxon>
        <taxon>Dikarya</taxon>
        <taxon>Basidiomycota</taxon>
        <taxon>Agaricomycotina</taxon>
        <taxon>Agaricomycetes</taxon>
        <taxon>Agaricomycetidae</taxon>
        <taxon>Agaricales</taxon>
        <taxon>Agaricineae</taxon>
        <taxon>Psathyrellaceae</taxon>
        <taxon>Coprinopsis</taxon>
    </lineage>
</organism>
<feature type="coiled-coil region" evidence="1">
    <location>
        <begin position="136"/>
        <end position="174"/>
    </location>
</feature>
<feature type="compositionally biased region" description="Basic and acidic residues" evidence="2">
    <location>
        <begin position="330"/>
        <end position="341"/>
    </location>
</feature>
<evidence type="ECO:0000313" key="4">
    <source>
        <dbReference type="Proteomes" id="UP000307440"/>
    </source>
</evidence>
<protein>
    <submittedName>
        <fullName evidence="3">Uncharacterized protein</fullName>
    </submittedName>
</protein>
<proteinExistence type="predicted"/>
<accession>A0A5C3KKQ9</accession>
<feature type="compositionally biased region" description="Basic and acidic residues" evidence="2">
    <location>
        <begin position="438"/>
        <end position="457"/>
    </location>
</feature>
<feature type="compositionally biased region" description="Gly residues" evidence="2">
    <location>
        <begin position="471"/>
        <end position="497"/>
    </location>
</feature>
<dbReference type="EMBL" id="ML210283">
    <property type="protein sequence ID" value="TFK20931.1"/>
    <property type="molecule type" value="Genomic_DNA"/>
</dbReference>
<feature type="compositionally biased region" description="Low complexity" evidence="2">
    <location>
        <begin position="393"/>
        <end position="407"/>
    </location>
</feature>
<dbReference type="STRING" id="230819.A0A5C3KKQ9"/>
<feature type="compositionally biased region" description="Polar residues" evidence="2">
    <location>
        <begin position="554"/>
        <end position="567"/>
    </location>
</feature>
<feature type="compositionally biased region" description="Basic residues" evidence="2">
    <location>
        <begin position="24"/>
        <end position="33"/>
    </location>
</feature>
<evidence type="ECO:0000256" key="2">
    <source>
        <dbReference type="SAM" id="MobiDB-lite"/>
    </source>
</evidence>
<dbReference type="AlphaFoldDB" id="A0A5C3KKQ9"/>
<dbReference type="Proteomes" id="UP000307440">
    <property type="component" value="Unassembled WGS sequence"/>
</dbReference>
<reference evidence="3 4" key="1">
    <citation type="journal article" date="2019" name="Nat. Ecol. Evol.">
        <title>Megaphylogeny resolves global patterns of mushroom evolution.</title>
        <authorList>
            <person name="Varga T."/>
            <person name="Krizsan K."/>
            <person name="Foldi C."/>
            <person name="Dima B."/>
            <person name="Sanchez-Garcia M."/>
            <person name="Sanchez-Ramirez S."/>
            <person name="Szollosi G.J."/>
            <person name="Szarkandi J.G."/>
            <person name="Papp V."/>
            <person name="Albert L."/>
            <person name="Andreopoulos W."/>
            <person name="Angelini C."/>
            <person name="Antonin V."/>
            <person name="Barry K.W."/>
            <person name="Bougher N.L."/>
            <person name="Buchanan P."/>
            <person name="Buyck B."/>
            <person name="Bense V."/>
            <person name="Catcheside P."/>
            <person name="Chovatia M."/>
            <person name="Cooper J."/>
            <person name="Damon W."/>
            <person name="Desjardin D."/>
            <person name="Finy P."/>
            <person name="Geml J."/>
            <person name="Haridas S."/>
            <person name="Hughes K."/>
            <person name="Justo A."/>
            <person name="Karasinski D."/>
            <person name="Kautmanova I."/>
            <person name="Kiss B."/>
            <person name="Kocsube S."/>
            <person name="Kotiranta H."/>
            <person name="LaButti K.M."/>
            <person name="Lechner B.E."/>
            <person name="Liimatainen K."/>
            <person name="Lipzen A."/>
            <person name="Lukacs Z."/>
            <person name="Mihaltcheva S."/>
            <person name="Morgado L.N."/>
            <person name="Niskanen T."/>
            <person name="Noordeloos M.E."/>
            <person name="Ohm R.A."/>
            <person name="Ortiz-Santana B."/>
            <person name="Ovrebo C."/>
            <person name="Racz N."/>
            <person name="Riley R."/>
            <person name="Savchenko A."/>
            <person name="Shiryaev A."/>
            <person name="Soop K."/>
            <person name="Spirin V."/>
            <person name="Szebenyi C."/>
            <person name="Tomsovsky M."/>
            <person name="Tulloss R.E."/>
            <person name="Uehling J."/>
            <person name="Grigoriev I.V."/>
            <person name="Vagvolgyi C."/>
            <person name="Papp T."/>
            <person name="Martin F.M."/>
            <person name="Miettinen O."/>
            <person name="Hibbett D.S."/>
            <person name="Nagy L.G."/>
        </authorList>
    </citation>
    <scope>NUCLEOTIDE SEQUENCE [LARGE SCALE GENOMIC DNA]</scope>
    <source>
        <strain evidence="3 4">CBS 121175</strain>
    </source>
</reference>